<name>A0AAV2H8H5_LYMST</name>
<keyword evidence="1" id="KW-0732">Signal</keyword>
<accession>A0AAV2H8H5</accession>
<dbReference type="GO" id="GO:0031012">
    <property type="term" value="C:extracellular matrix"/>
    <property type="evidence" value="ECO:0007669"/>
    <property type="project" value="TreeGrafter"/>
</dbReference>
<dbReference type="EMBL" id="CAXITT010000060">
    <property type="protein sequence ID" value="CAL1530005.1"/>
    <property type="molecule type" value="Genomic_DNA"/>
</dbReference>
<reference evidence="3 4" key="1">
    <citation type="submission" date="2024-04" db="EMBL/GenBank/DDBJ databases">
        <authorList>
            <consortium name="Genoscope - CEA"/>
            <person name="William W."/>
        </authorList>
    </citation>
    <scope>NUCLEOTIDE SEQUENCE [LARGE SCALE GENOMIC DNA]</scope>
</reference>
<dbReference type="AlphaFoldDB" id="A0AAV2H8H5"/>
<dbReference type="Gene3D" id="3.80.10.10">
    <property type="entry name" value="Ribonuclease Inhibitor"/>
    <property type="match status" value="2"/>
</dbReference>
<dbReference type="PANTHER" id="PTHR24373">
    <property type="entry name" value="SLIT RELATED LEUCINE-RICH REPEAT NEURONAL PROTEIN"/>
    <property type="match status" value="1"/>
</dbReference>
<gene>
    <name evidence="2" type="ORF">GSLYS_00004138001</name>
    <name evidence="3" type="ORF">GSLYS_00004142001</name>
</gene>
<dbReference type="SUPFAM" id="SSF52058">
    <property type="entry name" value="L domain-like"/>
    <property type="match status" value="1"/>
</dbReference>
<organism evidence="3 4">
    <name type="scientific">Lymnaea stagnalis</name>
    <name type="common">Great pond snail</name>
    <name type="synonym">Helix stagnalis</name>
    <dbReference type="NCBI Taxonomy" id="6523"/>
    <lineage>
        <taxon>Eukaryota</taxon>
        <taxon>Metazoa</taxon>
        <taxon>Spiralia</taxon>
        <taxon>Lophotrochozoa</taxon>
        <taxon>Mollusca</taxon>
        <taxon>Gastropoda</taxon>
        <taxon>Heterobranchia</taxon>
        <taxon>Euthyneura</taxon>
        <taxon>Panpulmonata</taxon>
        <taxon>Hygrophila</taxon>
        <taxon>Lymnaeoidea</taxon>
        <taxon>Lymnaeidae</taxon>
        <taxon>Lymnaea</taxon>
    </lineage>
</organism>
<dbReference type="Pfam" id="PF13855">
    <property type="entry name" value="LRR_8"/>
    <property type="match status" value="1"/>
</dbReference>
<dbReference type="InterPro" id="IPR001611">
    <property type="entry name" value="Leu-rich_rpt"/>
</dbReference>
<comment type="caution">
    <text evidence="3">The sequence shown here is derived from an EMBL/GenBank/DDBJ whole genome shotgun (WGS) entry which is preliminary data.</text>
</comment>
<keyword evidence="4" id="KW-1185">Reference proteome</keyword>
<dbReference type="GO" id="GO:0005615">
    <property type="term" value="C:extracellular space"/>
    <property type="evidence" value="ECO:0007669"/>
    <property type="project" value="TreeGrafter"/>
</dbReference>
<dbReference type="PANTHER" id="PTHR24373:SF395">
    <property type="entry name" value="IG-LIKE DOMAIN-CONTAINING PROTEIN"/>
    <property type="match status" value="1"/>
</dbReference>
<evidence type="ECO:0000256" key="1">
    <source>
        <dbReference type="ARBA" id="ARBA00022729"/>
    </source>
</evidence>
<dbReference type="InterPro" id="IPR050328">
    <property type="entry name" value="Dev_Immune_Receptor"/>
</dbReference>
<dbReference type="EMBL" id="CAXITT010000060">
    <property type="protein sequence ID" value="CAL1530009.1"/>
    <property type="molecule type" value="Genomic_DNA"/>
</dbReference>
<proteinExistence type="predicted"/>
<dbReference type="InterPro" id="IPR032675">
    <property type="entry name" value="LRR_dom_sf"/>
</dbReference>
<protein>
    <submittedName>
        <fullName evidence="3">Uncharacterized protein</fullName>
    </submittedName>
</protein>
<sequence length="398" mass="44325">MQRETFEPGVFAPLAALAVLKLNKNTKRVFEPAYVYPDEALSELRNLTDLHIDGLPLAVFGPGFNRMTSLRRLVLSGLDEGYCKMGFLSNDTFSNVAQLTYLNVSDCSILVNGSGIDAFAPLQNLEGLDVTFNLKLGFNHLADLLRPLNDSNLTCLTMTSINNRYSTGEAVTSSFASSLPRKLEFLVARENALEMIEDGAIETLPPDLKYIDLGDNRLTFSTYLKDLPMLKNLKHLMLNSIGYIFRVPKGYPPPAERTIQLPWGGSCEEPGDCIDTGRFELFLPPNLKVLDMSVMDLKYILSDLFVNANNSLQKLVLDDNYFPSLEGPIYGLEKLTELHLKHTSVSSIKKAFFQNFNSLQKLFLARNRLGAFFENSGQSNPIFEDLKISPPLTCPATG</sequence>
<evidence type="ECO:0000313" key="4">
    <source>
        <dbReference type="Proteomes" id="UP001497497"/>
    </source>
</evidence>
<dbReference type="Proteomes" id="UP001497497">
    <property type="component" value="Unassembled WGS sequence"/>
</dbReference>
<evidence type="ECO:0000313" key="2">
    <source>
        <dbReference type="EMBL" id="CAL1530005.1"/>
    </source>
</evidence>
<evidence type="ECO:0000313" key="3">
    <source>
        <dbReference type="EMBL" id="CAL1530009.1"/>
    </source>
</evidence>